<evidence type="ECO:0000256" key="2">
    <source>
        <dbReference type="ARBA" id="ARBA00022598"/>
    </source>
</evidence>
<dbReference type="Pfam" id="PF01171">
    <property type="entry name" value="ATP_bind_3"/>
    <property type="match status" value="1"/>
</dbReference>
<dbReference type="InterPro" id="IPR011063">
    <property type="entry name" value="TilS/TtcA_N"/>
</dbReference>
<dbReference type="SUPFAM" id="SSF82829">
    <property type="entry name" value="MesJ substrate recognition domain-like"/>
    <property type="match status" value="1"/>
</dbReference>
<dbReference type="EMBL" id="JAFEJU010000003">
    <property type="protein sequence ID" value="MBT1175107.1"/>
    <property type="molecule type" value="Genomic_DNA"/>
</dbReference>
<dbReference type="Gene3D" id="1.20.59.20">
    <property type="match status" value="1"/>
</dbReference>
<sequence>MAYSPRLRKAVGAVREALAQAGLERQSPEFSKHGSHAPLPQAPLVLVACSGGRDSIALAQVSHIVCGMLGLRCGAVIINHQLQPDSRQVAQQAADVCAAIGLDPVLIRDVQVCANGEGTEAAARAVRYRELCATAQQFGAACVLLAHTMDDQAETVLLGLLRGRGLDMVCGMPASTIRDGVRFVRPLLSLTREDTTGICADLGLRYWDDPTNGDAVEGALPRTYPLRSRIRHDLLPAIAQFAGGDVVRHFADNARLMRMDKAYLDAQADAVSHTAVRFSADPSDSDTSDTADTRAMMVSFDVRALADQVPSIRLRVLAHALSQAAITASAAQIEAIDRLITDWHGQSAVNLPRGYSANRKKHVIRVCQDRAHANR</sequence>
<keyword evidence="4 7" id="KW-0547">Nucleotide-binding</keyword>
<name>A0ABS5UVK4_9BIFI</name>
<dbReference type="CDD" id="cd01992">
    <property type="entry name" value="TilS_N"/>
    <property type="match status" value="1"/>
</dbReference>
<dbReference type="GO" id="GO:0032267">
    <property type="term" value="F:tRNA(Ile)-lysidine synthase activity"/>
    <property type="evidence" value="ECO:0007669"/>
    <property type="project" value="UniProtKB-EC"/>
</dbReference>
<dbReference type="PANTHER" id="PTHR43033:SF1">
    <property type="entry name" value="TRNA(ILE)-LYSIDINE SYNTHASE-RELATED"/>
    <property type="match status" value="1"/>
</dbReference>
<reference evidence="10 11" key="1">
    <citation type="journal article" date="2021" name="Environ. Microbiol.">
        <title>Genetic insights into the dark matter of the mammalian gut microbiota through targeted genome reconstruction.</title>
        <authorList>
            <person name="Lugli G.A."/>
            <person name="Alessandri G."/>
            <person name="Milani C."/>
            <person name="Viappiani A."/>
            <person name="Fontana F."/>
            <person name="Tarracchini C."/>
            <person name="Mancabelli L."/>
            <person name="Argentini C."/>
            <person name="Ruiz L."/>
            <person name="Margolles A."/>
            <person name="van Sinderen D."/>
            <person name="Turroni F."/>
            <person name="Ventura M."/>
        </authorList>
    </citation>
    <scope>NUCLEOTIDE SEQUENCE [LARGE SCALE GENOMIC DNA]</scope>
    <source>
        <strain evidence="10 11">LC6</strain>
    </source>
</reference>
<organism evidence="10 11">
    <name type="scientific">Bifidobacterium colobi</name>
    <dbReference type="NCBI Taxonomy" id="2809026"/>
    <lineage>
        <taxon>Bacteria</taxon>
        <taxon>Bacillati</taxon>
        <taxon>Actinomycetota</taxon>
        <taxon>Actinomycetes</taxon>
        <taxon>Bifidobacteriales</taxon>
        <taxon>Bifidobacteriaceae</taxon>
        <taxon>Bifidobacterium</taxon>
    </lineage>
</organism>
<feature type="binding site" evidence="7">
    <location>
        <begin position="50"/>
        <end position="55"/>
    </location>
    <ligand>
        <name>ATP</name>
        <dbReference type="ChEBI" id="CHEBI:30616"/>
    </ligand>
</feature>
<dbReference type="InterPro" id="IPR012795">
    <property type="entry name" value="tRNA_Ile_lys_synt_N"/>
</dbReference>
<evidence type="ECO:0000259" key="9">
    <source>
        <dbReference type="Pfam" id="PF09179"/>
    </source>
</evidence>
<comment type="domain">
    <text evidence="7">The N-terminal region contains the highly conserved SGGXDS motif, predicted to be a P-loop motif involved in ATP binding.</text>
</comment>
<feature type="domain" description="tRNA(Ile)-lysidine/2-thiocytidine synthase N-terminal" evidence="8">
    <location>
        <begin position="45"/>
        <end position="214"/>
    </location>
</feature>
<dbReference type="Gene3D" id="3.40.50.620">
    <property type="entry name" value="HUPs"/>
    <property type="match status" value="1"/>
</dbReference>
<keyword evidence="11" id="KW-1185">Reference proteome</keyword>
<feature type="domain" description="tRNA(Ile)-lysidine synthase substrate-binding" evidence="9">
    <location>
        <begin position="301"/>
        <end position="354"/>
    </location>
</feature>
<evidence type="ECO:0000256" key="1">
    <source>
        <dbReference type="ARBA" id="ARBA00022490"/>
    </source>
</evidence>
<keyword evidence="1 7" id="KW-0963">Cytoplasm</keyword>
<protein>
    <recommendedName>
        <fullName evidence="7">tRNA(Ile)-lysidine synthase</fullName>
        <ecNumber evidence="7">6.3.4.19</ecNumber>
    </recommendedName>
    <alternativeName>
        <fullName evidence="7">tRNA(Ile)-2-lysyl-cytidine synthase</fullName>
    </alternativeName>
    <alternativeName>
        <fullName evidence="7">tRNA(Ile)-lysidine synthetase</fullName>
    </alternativeName>
</protein>
<dbReference type="SUPFAM" id="SSF52402">
    <property type="entry name" value="Adenine nucleotide alpha hydrolases-like"/>
    <property type="match status" value="1"/>
</dbReference>
<evidence type="ECO:0000259" key="8">
    <source>
        <dbReference type="Pfam" id="PF01171"/>
    </source>
</evidence>
<dbReference type="NCBIfam" id="TIGR02432">
    <property type="entry name" value="lysidine_TilS_N"/>
    <property type="match status" value="1"/>
</dbReference>
<comment type="catalytic activity">
    <reaction evidence="6 7">
        <text>cytidine(34) in tRNA(Ile2) + L-lysine + ATP = lysidine(34) in tRNA(Ile2) + AMP + diphosphate + H(+)</text>
        <dbReference type="Rhea" id="RHEA:43744"/>
        <dbReference type="Rhea" id="RHEA-COMP:10625"/>
        <dbReference type="Rhea" id="RHEA-COMP:10670"/>
        <dbReference type="ChEBI" id="CHEBI:15378"/>
        <dbReference type="ChEBI" id="CHEBI:30616"/>
        <dbReference type="ChEBI" id="CHEBI:32551"/>
        <dbReference type="ChEBI" id="CHEBI:33019"/>
        <dbReference type="ChEBI" id="CHEBI:82748"/>
        <dbReference type="ChEBI" id="CHEBI:83665"/>
        <dbReference type="ChEBI" id="CHEBI:456215"/>
        <dbReference type="EC" id="6.3.4.19"/>
    </reaction>
</comment>
<dbReference type="InterPro" id="IPR014729">
    <property type="entry name" value="Rossmann-like_a/b/a_fold"/>
</dbReference>
<keyword evidence="5 7" id="KW-0067">ATP-binding</keyword>
<dbReference type="InterPro" id="IPR015262">
    <property type="entry name" value="tRNA_Ile_lys_synt_subst-bd"/>
</dbReference>
<evidence type="ECO:0000256" key="4">
    <source>
        <dbReference type="ARBA" id="ARBA00022741"/>
    </source>
</evidence>
<evidence type="ECO:0000256" key="7">
    <source>
        <dbReference type="HAMAP-Rule" id="MF_01161"/>
    </source>
</evidence>
<dbReference type="InterPro" id="IPR012094">
    <property type="entry name" value="tRNA_Ile_lys_synt"/>
</dbReference>
<keyword evidence="2 7" id="KW-0436">Ligase</keyword>
<accession>A0ABS5UVK4</accession>
<dbReference type="RefSeq" id="WP_214376310.1">
    <property type="nucleotide sequence ID" value="NZ_JAFEJU010000003.1"/>
</dbReference>
<evidence type="ECO:0000256" key="3">
    <source>
        <dbReference type="ARBA" id="ARBA00022694"/>
    </source>
</evidence>
<dbReference type="Pfam" id="PF09179">
    <property type="entry name" value="TilS"/>
    <property type="match status" value="1"/>
</dbReference>
<evidence type="ECO:0000313" key="11">
    <source>
        <dbReference type="Proteomes" id="UP000711736"/>
    </source>
</evidence>
<keyword evidence="3 7" id="KW-0819">tRNA processing</keyword>
<dbReference type="HAMAP" id="MF_01161">
    <property type="entry name" value="tRNA_Ile_lys_synt"/>
    <property type="match status" value="1"/>
</dbReference>
<evidence type="ECO:0000256" key="5">
    <source>
        <dbReference type="ARBA" id="ARBA00022840"/>
    </source>
</evidence>
<dbReference type="EC" id="6.3.4.19" evidence="7"/>
<comment type="caution">
    <text evidence="10">The sequence shown here is derived from an EMBL/GenBank/DDBJ whole genome shotgun (WGS) entry which is preliminary data.</text>
</comment>
<comment type="similarity">
    <text evidence="7">Belongs to the tRNA(Ile)-lysidine synthase family.</text>
</comment>
<evidence type="ECO:0000313" key="10">
    <source>
        <dbReference type="EMBL" id="MBT1175107.1"/>
    </source>
</evidence>
<comment type="subcellular location">
    <subcellularLocation>
        <location evidence="7">Cytoplasm</location>
    </subcellularLocation>
</comment>
<proteinExistence type="inferred from homology"/>
<gene>
    <name evidence="7 10" type="primary">tilS</name>
    <name evidence="10" type="ORF">JS530_06270</name>
</gene>
<comment type="function">
    <text evidence="7">Ligates lysine onto the cytidine present at position 34 of the AUA codon-specific tRNA(Ile) that contains the anticodon CAU, in an ATP-dependent manner. Cytidine is converted to lysidine, thus changing the amino acid specificity of the tRNA from methionine to isoleucine.</text>
</comment>
<evidence type="ECO:0000256" key="6">
    <source>
        <dbReference type="ARBA" id="ARBA00048539"/>
    </source>
</evidence>
<dbReference type="Proteomes" id="UP000711736">
    <property type="component" value="Unassembled WGS sequence"/>
</dbReference>
<dbReference type="PANTHER" id="PTHR43033">
    <property type="entry name" value="TRNA(ILE)-LYSIDINE SYNTHASE-RELATED"/>
    <property type="match status" value="1"/>
</dbReference>